<evidence type="ECO:0000256" key="6">
    <source>
        <dbReference type="ARBA" id="ARBA00023316"/>
    </source>
</evidence>
<dbReference type="EMBL" id="LT629695">
    <property type="protein sequence ID" value="SDH16849.1"/>
    <property type="molecule type" value="Genomic_DNA"/>
</dbReference>
<dbReference type="SUPFAM" id="SSF55729">
    <property type="entry name" value="Acyl-CoA N-acyltransferases (Nat)"/>
    <property type="match status" value="2"/>
</dbReference>
<keyword evidence="6" id="KW-0961">Cell wall biogenesis/degradation</keyword>
<dbReference type="GO" id="GO:0009252">
    <property type="term" value="P:peptidoglycan biosynthetic process"/>
    <property type="evidence" value="ECO:0007669"/>
    <property type="project" value="UniProtKB-KW"/>
</dbReference>
<dbReference type="PANTHER" id="PTHR36174:SF1">
    <property type="entry name" value="LIPID II:GLYCINE GLYCYLTRANSFERASE"/>
    <property type="match status" value="1"/>
</dbReference>
<gene>
    <name evidence="8" type="ORF">SAMN04489720_0275</name>
</gene>
<dbReference type="InterPro" id="IPR050644">
    <property type="entry name" value="PG_Glycine_Bridge_Synth"/>
</dbReference>
<name>A0A1G8A7E2_9MICO</name>
<sequence>MTGETVHELREATAAEIADWDALVAQNPDGGQFTQTLAFAEVKRWDGFRTHHMVYDGAEPVRALVLERHGVIGRFWYVPSGPWHPRFDSIVAATRTYVERHRPDLVSVKLEPRLRRTDEHMALLRDAGLVEADDVQIHTHTVIADLAQGPDALLASFSKAVRKNIRHAEREGYTVERVEPTPALMDQMWARMQTISGGNGLSGMRGEEYYRTVWKAFTDHGMADWWVGDDGGDGPQTITFTIPFGRDVIDKDEGSRPDRRINGGAHLGRWTRMQHYAERGFEGFDMMGAPPSWRKDDDTHFMHSLARFKTQFAPIADFVPSFDLELKPGRQRLWDRYVRPIEWRAKRRYTGLW</sequence>
<feature type="domain" description="BioF2-like acetyltransferase" evidence="7">
    <location>
        <begin position="156"/>
        <end position="290"/>
    </location>
</feature>
<reference evidence="9" key="1">
    <citation type="submission" date="2016-10" db="EMBL/GenBank/DDBJ databases">
        <authorList>
            <person name="Varghese N."/>
            <person name="Submissions S."/>
        </authorList>
    </citation>
    <scope>NUCLEOTIDE SEQUENCE [LARGE SCALE GENOMIC DNA]</scope>
    <source>
        <strain evidence="9">DSM 22002</strain>
    </source>
</reference>
<dbReference type="OrthoDB" id="9793335at2"/>
<keyword evidence="4" id="KW-0573">Peptidoglycan synthesis</keyword>
<dbReference type="Gene3D" id="3.40.630.30">
    <property type="match status" value="2"/>
</dbReference>
<keyword evidence="3" id="KW-0133">Cell shape</keyword>
<dbReference type="PROSITE" id="PS51191">
    <property type="entry name" value="FEMABX"/>
    <property type="match status" value="1"/>
</dbReference>
<dbReference type="RefSeq" id="WP_092501769.1">
    <property type="nucleotide sequence ID" value="NZ_LT629695.1"/>
</dbReference>
<evidence type="ECO:0000256" key="1">
    <source>
        <dbReference type="ARBA" id="ARBA00009943"/>
    </source>
</evidence>
<evidence type="ECO:0000256" key="3">
    <source>
        <dbReference type="ARBA" id="ARBA00022960"/>
    </source>
</evidence>
<dbReference type="InterPro" id="IPR003447">
    <property type="entry name" value="FEMABX"/>
</dbReference>
<evidence type="ECO:0000256" key="4">
    <source>
        <dbReference type="ARBA" id="ARBA00022984"/>
    </source>
</evidence>
<organism evidence="8 9">
    <name type="scientific">Agrococcus jejuensis</name>
    <dbReference type="NCBI Taxonomy" id="399736"/>
    <lineage>
        <taxon>Bacteria</taxon>
        <taxon>Bacillati</taxon>
        <taxon>Actinomycetota</taxon>
        <taxon>Actinomycetes</taxon>
        <taxon>Micrococcales</taxon>
        <taxon>Microbacteriaceae</taxon>
        <taxon>Agrococcus</taxon>
    </lineage>
</organism>
<evidence type="ECO:0000256" key="5">
    <source>
        <dbReference type="ARBA" id="ARBA00023315"/>
    </source>
</evidence>
<comment type="similarity">
    <text evidence="1">Belongs to the FemABX family.</text>
</comment>
<evidence type="ECO:0000259" key="7">
    <source>
        <dbReference type="Pfam" id="PF13480"/>
    </source>
</evidence>
<dbReference type="InterPro" id="IPR038740">
    <property type="entry name" value="BioF2-like_GNAT_dom"/>
</dbReference>
<dbReference type="InterPro" id="IPR016181">
    <property type="entry name" value="Acyl_CoA_acyltransferase"/>
</dbReference>
<dbReference type="GO" id="GO:0016755">
    <property type="term" value="F:aminoacyltransferase activity"/>
    <property type="evidence" value="ECO:0007669"/>
    <property type="project" value="InterPro"/>
</dbReference>
<evidence type="ECO:0000313" key="8">
    <source>
        <dbReference type="EMBL" id="SDH16849.1"/>
    </source>
</evidence>
<dbReference type="Proteomes" id="UP000198822">
    <property type="component" value="Chromosome I"/>
</dbReference>
<evidence type="ECO:0000256" key="2">
    <source>
        <dbReference type="ARBA" id="ARBA00022679"/>
    </source>
</evidence>
<keyword evidence="5" id="KW-0012">Acyltransferase</keyword>
<accession>A0A1G8A7E2</accession>
<dbReference type="Pfam" id="PF13480">
    <property type="entry name" value="Acetyltransf_6"/>
    <property type="match status" value="1"/>
</dbReference>
<dbReference type="AlphaFoldDB" id="A0A1G8A7E2"/>
<keyword evidence="2" id="KW-0808">Transferase</keyword>
<proteinExistence type="inferred from homology"/>
<keyword evidence="9" id="KW-1185">Reference proteome</keyword>
<protein>
    <submittedName>
        <fullName evidence="8">FemAB family protein</fullName>
    </submittedName>
</protein>
<evidence type="ECO:0000313" key="9">
    <source>
        <dbReference type="Proteomes" id="UP000198822"/>
    </source>
</evidence>
<dbReference type="GO" id="GO:0071555">
    <property type="term" value="P:cell wall organization"/>
    <property type="evidence" value="ECO:0007669"/>
    <property type="project" value="UniProtKB-KW"/>
</dbReference>
<dbReference type="STRING" id="399736.SAMN04489720_0275"/>
<dbReference type="PANTHER" id="PTHR36174">
    <property type="entry name" value="LIPID II:GLYCINE GLYCYLTRANSFERASE"/>
    <property type="match status" value="1"/>
</dbReference>
<dbReference type="GO" id="GO:0008360">
    <property type="term" value="P:regulation of cell shape"/>
    <property type="evidence" value="ECO:0007669"/>
    <property type="project" value="UniProtKB-KW"/>
</dbReference>